<evidence type="ECO:0000256" key="1">
    <source>
        <dbReference type="ARBA" id="ARBA00004651"/>
    </source>
</evidence>
<comment type="similarity">
    <text evidence="2">Belongs to the AzlC family.</text>
</comment>
<comment type="subcellular location">
    <subcellularLocation>
        <location evidence="1">Cell membrane</location>
        <topology evidence="1">Multi-pass membrane protein</topology>
    </subcellularLocation>
</comment>
<evidence type="ECO:0000256" key="4">
    <source>
        <dbReference type="ARBA" id="ARBA00022475"/>
    </source>
</evidence>
<dbReference type="EMBL" id="VLTJ01000035">
    <property type="protein sequence ID" value="TSH91506.1"/>
    <property type="molecule type" value="Genomic_DNA"/>
</dbReference>
<keyword evidence="7 8" id="KW-0472">Membrane</keyword>
<evidence type="ECO:0000256" key="5">
    <source>
        <dbReference type="ARBA" id="ARBA00022692"/>
    </source>
</evidence>
<dbReference type="AlphaFoldDB" id="A0A556AF35"/>
<evidence type="ECO:0000313" key="9">
    <source>
        <dbReference type="EMBL" id="TSH91506.1"/>
    </source>
</evidence>
<name>A0A556AF35_9BURK</name>
<evidence type="ECO:0000256" key="6">
    <source>
        <dbReference type="ARBA" id="ARBA00022989"/>
    </source>
</evidence>
<dbReference type="GO" id="GO:1903785">
    <property type="term" value="P:L-valine transmembrane transport"/>
    <property type="evidence" value="ECO:0007669"/>
    <property type="project" value="TreeGrafter"/>
</dbReference>
<dbReference type="OrthoDB" id="3177005at2"/>
<dbReference type="GO" id="GO:0005886">
    <property type="term" value="C:plasma membrane"/>
    <property type="evidence" value="ECO:0007669"/>
    <property type="project" value="UniProtKB-SubCell"/>
</dbReference>
<keyword evidence="3" id="KW-0813">Transport</keyword>
<dbReference type="PANTHER" id="PTHR34979:SF1">
    <property type="entry name" value="INNER MEMBRANE PROTEIN YGAZ"/>
    <property type="match status" value="1"/>
</dbReference>
<dbReference type="Proteomes" id="UP000318405">
    <property type="component" value="Unassembled WGS sequence"/>
</dbReference>
<dbReference type="InterPro" id="IPR011606">
    <property type="entry name" value="Brnchd-chn_aa_trnsp_permease"/>
</dbReference>
<gene>
    <name evidence="9" type="ORF">FOZ76_18020</name>
</gene>
<accession>A0A556AF35</accession>
<dbReference type="PANTHER" id="PTHR34979">
    <property type="entry name" value="INNER MEMBRANE PROTEIN YGAZ"/>
    <property type="match status" value="1"/>
</dbReference>
<evidence type="ECO:0000256" key="7">
    <source>
        <dbReference type="ARBA" id="ARBA00023136"/>
    </source>
</evidence>
<keyword evidence="5 8" id="KW-0812">Transmembrane</keyword>
<keyword evidence="6 8" id="KW-1133">Transmembrane helix</keyword>
<evidence type="ECO:0000256" key="3">
    <source>
        <dbReference type="ARBA" id="ARBA00022448"/>
    </source>
</evidence>
<proteinExistence type="inferred from homology"/>
<dbReference type="Pfam" id="PF03591">
    <property type="entry name" value="AzlC"/>
    <property type="match status" value="1"/>
</dbReference>
<sequence>MSYRAGARPGAWLRSLMSRLHPESLPDVRWRTALTASLPVGLGYLPTGFAFGVLAVQAGLPLWLAMLLSVFVYAGALQFAAIPMLASGAGLAALATTAFLVNLRHLLYALPLLRSLPRARAARAYALAALTDETYSLVTAMPAERRAAMLLPVAAANQAWWVAGTLGGAWLGPTVAAYVPNLQFALPCLFLILAIEQYRAYRRWQPAVVALVCLLGARWALPPAHVLAGALLSALAWLGVQAWHDARRARSDA</sequence>
<evidence type="ECO:0000313" key="10">
    <source>
        <dbReference type="Proteomes" id="UP000318405"/>
    </source>
</evidence>
<evidence type="ECO:0000256" key="8">
    <source>
        <dbReference type="SAM" id="Phobius"/>
    </source>
</evidence>
<protein>
    <submittedName>
        <fullName evidence="9">AzlC family ABC transporter permease</fullName>
    </submittedName>
</protein>
<organism evidence="9 10">
    <name type="scientific">Verticiella sediminum</name>
    <dbReference type="NCBI Taxonomy" id="1247510"/>
    <lineage>
        <taxon>Bacteria</taxon>
        <taxon>Pseudomonadati</taxon>
        <taxon>Pseudomonadota</taxon>
        <taxon>Betaproteobacteria</taxon>
        <taxon>Burkholderiales</taxon>
        <taxon>Alcaligenaceae</taxon>
        <taxon>Verticiella</taxon>
    </lineage>
</organism>
<keyword evidence="4" id="KW-1003">Cell membrane</keyword>
<reference evidence="9 10" key="1">
    <citation type="submission" date="2019-07" db="EMBL/GenBank/DDBJ databases">
        <title>Qingshengfaniella alkalisoli gen. nov., sp. nov., isolated from saline soil.</title>
        <authorList>
            <person name="Xu L."/>
            <person name="Huang X.-X."/>
            <person name="Sun J.-Q."/>
        </authorList>
    </citation>
    <scope>NUCLEOTIDE SEQUENCE [LARGE SCALE GENOMIC DNA]</scope>
    <source>
        <strain evidence="9 10">DSM 27279</strain>
    </source>
</reference>
<comment type="caution">
    <text evidence="9">The sequence shown here is derived from an EMBL/GenBank/DDBJ whole genome shotgun (WGS) entry which is preliminary data.</text>
</comment>
<evidence type="ECO:0000256" key="2">
    <source>
        <dbReference type="ARBA" id="ARBA00010735"/>
    </source>
</evidence>
<keyword evidence="10" id="KW-1185">Reference proteome</keyword>
<feature type="transmembrane region" description="Helical" evidence="8">
    <location>
        <begin position="177"/>
        <end position="195"/>
    </location>
</feature>